<accession>A0A9J6H845</accession>
<dbReference type="VEuPathDB" id="VectorBase:HLOH_056042"/>
<keyword evidence="5 7" id="KW-0472">Membrane</keyword>
<feature type="transmembrane region" description="Helical" evidence="7">
    <location>
        <begin position="97"/>
        <end position="119"/>
    </location>
</feature>
<dbReference type="OMA" id="GIMKSEA"/>
<dbReference type="AlphaFoldDB" id="A0A9J6H845"/>
<dbReference type="EMBL" id="JABSTR010001252">
    <property type="protein sequence ID" value="KAH9383843.1"/>
    <property type="molecule type" value="Genomic_DNA"/>
</dbReference>
<dbReference type="InterPro" id="IPR001898">
    <property type="entry name" value="SLC13A/DASS"/>
</dbReference>
<dbReference type="Pfam" id="PF00939">
    <property type="entry name" value="Na_sulph_symp"/>
    <property type="match status" value="1"/>
</dbReference>
<feature type="transmembrane region" description="Helical" evidence="7">
    <location>
        <begin position="238"/>
        <end position="258"/>
    </location>
</feature>
<evidence type="ECO:0000256" key="3">
    <source>
        <dbReference type="ARBA" id="ARBA00022692"/>
    </source>
</evidence>
<feature type="transmembrane region" description="Helical" evidence="7">
    <location>
        <begin position="57"/>
        <end position="77"/>
    </location>
</feature>
<keyword evidence="3 7" id="KW-0812">Transmembrane</keyword>
<evidence type="ECO:0000256" key="6">
    <source>
        <dbReference type="SAM" id="MobiDB-lite"/>
    </source>
</evidence>
<dbReference type="PANTHER" id="PTHR10283">
    <property type="entry name" value="SOLUTE CARRIER FAMILY 13 MEMBER"/>
    <property type="match status" value="1"/>
</dbReference>
<keyword evidence="9" id="KW-1185">Reference proteome</keyword>
<comment type="subcellular location">
    <subcellularLocation>
        <location evidence="1">Membrane</location>
        <topology evidence="1">Multi-pass membrane protein</topology>
    </subcellularLocation>
</comment>
<name>A0A9J6H845_HAELO</name>
<keyword evidence="4 7" id="KW-1133">Transmembrane helix</keyword>
<reference evidence="8 9" key="1">
    <citation type="journal article" date="2020" name="Cell">
        <title>Large-Scale Comparative Analyses of Tick Genomes Elucidate Their Genetic Diversity and Vector Capacities.</title>
        <authorList>
            <consortium name="Tick Genome and Microbiome Consortium (TIGMIC)"/>
            <person name="Jia N."/>
            <person name="Wang J."/>
            <person name="Shi W."/>
            <person name="Du L."/>
            <person name="Sun Y."/>
            <person name="Zhan W."/>
            <person name="Jiang J.F."/>
            <person name="Wang Q."/>
            <person name="Zhang B."/>
            <person name="Ji P."/>
            <person name="Bell-Sakyi L."/>
            <person name="Cui X.M."/>
            <person name="Yuan T.T."/>
            <person name="Jiang B.G."/>
            <person name="Yang W.F."/>
            <person name="Lam T.T."/>
            <person name="Chang Q.C."/>
            <person name="Ding S.J."/>
            <person name="Wang X.J."/>
            <person name="Zhu J.G."/>
            <person name="Ruan X.D."/>
            <person name="Zhao L."/>
            <person name="Wei J.T."/>
            <person name="Ye R.Z."/>
            <person name="Que T.C."/>
            <person name="Du C.H."/>
            <person name="Zhou Y.H."/>
            <person name="Cheng J.X."/>
            <person name="Dai P.F."/>
            <person name="Guo W.B."/>
            <person name="Han X.H."/>
            <person name="Huang E.J."/>
            <person name="Li L.F."/>
            <person name="Wei W."/>
            <person name="Gao Y.C."/>
            <person name="Liu J.Z."/>
            <person name="Shao H.Z."/>
            <person name="Wang X."/>
            <person name="Wang C.C."/>
            <person name="Yang T.C."/>
            <person name="Huo Q.B."/>
            <person name="Li W."/>
            <person name="Chen H.Y."/>
            <person name="Chen S.E."/>
            <person name="Zhou L.G."/>
            <person name="Ni X.B."/>
            <person name="Tian J.H."/>
            <person name="Sheng Y."/>
            <person name="Liu T."/>
            <person name="Pan Y.S."/>
            <person name="Xia L.Y."/>
            <person name="Li J."/>
            <person name="Zhao F."/>
            <person name="Cao W.C."/>
        </authorList>
    </citation>
    <scope>NUCLEOTIDE SEQUENCE [LARGE SCALE GENOMIC DNA]</scope>
    <source>
        <strain evidence="8">HaeL-2018</strain>
    </source>
</reference>
<gene>
    <name evidence="8" type="ORF">HPB48_025613</name>
</gene>
<sequence length="261" mass="29748">MRRKERAANAQADGEHHHAEAPKQSGTFGFLKLAIGYMTPFFLLPMVFVFGTNSIKCIYIMTVMIMLWVFEPVPYQITSFFPLIMGPMLNLTTTRNLAKFYFNEPIASSIAGLTVALIAQNCGLNRRLSYNLILMVGPRVKWLMLSFMTIVFFLSMFISNVAVTSMMMTVVDTLIYEISQSKLRKRVNELLRKRENQGDAKELIRTSVLRPSHHISVLLITEDIARAQLDHDDHVGAVLLPVGMITMLMGWVFLYTVYLKE</sequence>
<feature type="region of interest" description="Disordered" evidence="6">
    <location>
        <begin position="1"/>
        <end position="21"/>
    </location>
</feature>
<protein>
    <submittedName>
        <fullName evidence="8">Uncharacterized protein</fullName>
    </submittedName>
</protein>
<dbReference type="GO" id="GO:0005886">
    <property type="term" value="C:plasma membrane"/>
    <property type="evidence" value="ECO:0007669"/>
    <property type="project" value="TreeGrafter"/>
</dbReference>
<proteinExistence type="inferred from homology"/>
<dbReference type="OrthoDB" id="10260443at2759"/>
<evidence type="ECO:0000256" key="2">
    <source>
        <dbReference type="ARBA" id="ARBA00006772"/>
    </source>
</evidence>
<evidence type="ECO:0000256" key="7">
    <source>
        <dbReference type="SAM" id="Phobius"/>
    </source>
</evidence>
<dbReference type="GO" id="GO:0015141">
    <property type="term" value="F:succinate transmembrane transporter activity"/>
    <property type="evidence" value="ECO:0007669"/>
    <property type="project" value="TreeGrafter"/>
</dbReference>
<evidence type="ECO:0000256" key="5">
    <source>
        <dbReference type="ARBA" id="ARBA00023136"/>
    </source>
</evidence>
<evidence type="ECO:0000313" key="8">
    <source>
        <dbReference type="EMBL" id="KAH9383843.1"/>
    </source>
</evidence>
<evidence type="ECO:0000313" key="9">
    <source>
        <dbReference type="Proteomes" id="UP000821853"/>
    </source>
</evidence>
<comment type="caution">
    <text evidence="8">The sequence shown here is derived from an EMBL/GenBank/DDBJ whole genome shotgun (WGS) entry which is preliminary data.</text>
</comment>
<feature type="transmembrane region" description="Helical" evidence="7">
    <location>
        <begin position="140"/>
        <end position="163"/>
    </location>
</feature>
<dbReference type="GO" id="GO:0015137">
    <property type="term" value="F:citrate transmembrane transporter activity"/>
    <property type="evidence" value="ECO:0007669"/>
    <property type="project" value="TreeGrafter"/>
</dbReference>
<evidence type="ECO:0000256" key="4">
    <source>
        <dbReference type="ARBA" id="ARBA00022989"/>
    </source>
</evidence>
<organism evidence="8 9">
    <name type="scientific">Haemaphysalis longicornis</name>
    <name type="common">Bush tick</name>
    <dbReference type="NCBI Taxonomy" id="44386"/>
    <lineage>
        <taxon>Eukaryota</taxon>
        <taxon>Metazoa</taxon>
        <taxon>Ecdysozoa</taxon>
        <taxon>Arthropoda</taxon>
        <taxon>Chelicerata</taxon>
        <taxon>Arachnida</taxon>
        <taxon>Acari</taxon>
        <taxon>Parasitiformes</taxon>
        <taxon>Ixodida</taxon>
        <taxon>Ixodoidea</taxon>
        <taxon>Ixodidae</taxon>
        <taxon>Haemaphysalinae</taxon>
        <taxon>Haemaphysalis</taxon>
    </lineage>
</organism>
<comment type="similarity">
    <text evidence="2">Belongs to the SLC13A/DASS transporter (TC 2.A.47) family. NADC subfamily.</text>
</comment>
<evidence type="ECO:0000256" key="1">
    <source>
        <dbReference type="ARBA" id="ARBA00004141"/>
    </source>
</evidence>
<feature type="transmembrane region" description="Helical" evidence="7">
    <location>
        <begin position="30"/>
        <end position="50"/>
    </location>
</feature>
<dbReference type="Proteomes" id="UP000821853">
    <property type="component" value="Unassembled WGS sequence"/>
</dbReference>
<dbReference type="PANTHER" id="PTHR10283:SF82">
    <property type="entry name" value="SOLUTE CARRIER FAMILY 13 MEMBER 2"/>
    <property type="match status" value="1"/>
</dbReference>